<dbReference type="Pfam" id="PF00271">
    <property type="entry name" value="Helicase_C"/>
    <property type="match status" value="1"/>
</dbReference>
<proteinExistence type="predicted"/>
<dbReference type="InterPro" id="IPR049730">
    <property type="entry name" value="SNF2/RAD54-like_C"/>
</dbReference>
<comment type="caution">
    <text evidence="10">The sequence shown here is derived from an EMBL/GenBank/DDBJ whole genome shotgun (WGS) entry which is preliminary data.</text>
</comment>
<dbReference type="SMART" id="SM00487">
    <property type="entry name" value="DEXDc"/>
    <property type="match status" value="1"/>
</dbReference>
<evidence type="ECO:0000259" key="9">
    <source>
        <dbReference type="PROSITE" id="PS51194"/>
    </source>
</evidence>
<organism evidence="10 11">
    <name type="scientific">Dendrobium chrysotoxum</name>
    <name type="common">Orchid</name>
    <dbReference type="NCBI Taxonomy" id="161865"/>
    <lineage>
        <taxon>Eukaryota</taxon>
        <taxon>Viridiplantae</taxon>
        <taxon>Streptophyta</taxon>
        <taxon>Embryophyta</taxon>
        <taxon>Tracheophyta</taxon>
        <taxon>Spermatophyta</taxon>
        <taxon>Magnoliopsida</taxon>
        <taxon>Liliopsida</taxon>
        <taxon>Asparagales</taxon>
        <taxon>Orchidaceae</taxon>
        <taxon>Epidendroideae</taxon>
        <taxon>Malaxideae</taxon>
        <taxon>Dendrobiinae</taxon>
        <taxon>Dendrobium</taxon>
    </lineage>
</organism>
<feature type="domain" description="Helicase ATP-binding" evidence="8">
    <location>
        <begin position="435"/>
        <end position="614"/>
    </location>
</feature>
<keyword evidence="4" id="KW-0347">Helicase</keyword>
<dbReference type="GO" id="GO:0080188">
    <property type="term" value="P:gene silencing by siRNA-directed DNA methylation"/>
    <property type="evidence" value="ECO:0007669"/>
    <property type="project" value="InterPro"/>
</dbReference>
<dbReference type="Proteomes" id="UP000775213">
    <property type="component" value="Unassembled WGS sequence"/>
</dbReference>
<evidence type="ECO:0000256" key="3">
    <source>
        <dbReference type="ARBA" id="ARBA00022801"/>
    </source>
</evidence>
<dbReference type="Pfam" id="PF00176">
    <property type="entry name" value="SNF2-rel_dom"/>
    <property type="match status" value="1"/>
</dbReference>
<evidence type="ECO:0000256" key="1">
    <source>
        <dbReference type="ARBA" id="ARBA00004123"/>
    </source>
</evidence>
<feature type="region of interest" description="Disordered" evidence="7">
    <location>
        <begin position="248"/>
        <end position="304"/>
    </location>
</feature>
<protein>
    <submittedName>
        <fullName evidence="10">Uncharacterized protein</fullName>
    </submittedName>
</protein>
<dbReference type="PANTHER" id="PTHR45821:SF1">
    <property type="entry name" value="ATP-DEPENDENT HELICASE FAMILY PROTEIN-RELATED"/>
    <property type="match status" value="1"/>
</dbReference>
<dbReference type="SUPFAM" id="SSF52540">
    <property type="entry name" value="P-loop containing nucleoside triphosphate hydrolases"/>
    <property type="match status" value="2"/>
</dbReference>
<evidence type="ECO:0000256" key="7">
    <source>
        <dbReference type="SAM" id="MobiDB-lite"/>
    </source>
</evidence>
<keyword evidence="6" id="KW-0539">Nucleus</keyword>
<comment type="subcellular location">
    <subcellularLocation>
        <location evidence="1">Nucleus</location>
    </subcellularLocation>
</comment>
<keyword evidence="2" id="KW-0547">Nucleotide-binding</keyword>
<evidence type="ECO:0000313" key="11">
    <source>
        <dbReference type="Proteomes" id="UP000775213"/>
    </source>
</evidence>
<evidence type="ECO:0000313" key="10">
    <source>
        <dbReference type="EMBL" id="KAH0469835.1"/>
    </source>
</evidence>
<keyword evidence="11" id="KW-1185">Reference proteome</keyword>
<evidence type="ECO:0000259" key="8">
    <source>
        <dbReference type="PROSITE" id="PS51192"/>
    </source>
</evidence>
<dbReference type="PROSITE" id="PS51194">
    <property type="entry name" value="HELICASE_CTER"/>
    <property type="match status" value="1"/>
</dbReference>
<dbReference type="GO" id="GO:0005524">
    <property type="term" value="F:ATP binding"/>
    <property type="evidence" value="ECO:0007669"/>
    <property type="project" value="UniProtKB-KW"/>
</dbReference>
<dbReference type="InterPro" id="IPR038718">
    <property type="entry name" value="SNF2-like_sf"/>
</dbReference>
<accession>A0AAV7HRE6</accession>
<dbReference type="GO" id="GO:0004386">
    <property type="term" value="F:helicase activity"/>
    <property type="evidence" value="ECO:0007669"/>
    <property type="project" value="UniProtKB-KW"/>
</dbReference>
<keyword evidence="5" id="KW-0067">ATP-binding</keyword>
<dbReference type="GO" id="GO:0016787">
    <property type="term" value="F:hydrolase activity"/>
    <property type="evidence" value="ECO:0007669"/>
    <property type="project" value="UniProtKB-KW"/>
</dbReference>
<dbReference type="InterPro" id="IPR027417">
    <property type="entry name" value="P-loop_NTPase"/>
</dbReference>
<name>A0AAV7HRE6_DENCH</name>
<feature type="domain" description="Helicase C-terminal" evidence="9">
    <location>
        <begin position="776"/>
        <end position="941"/>
    </location>
</feature>
<keyword evidence="3" id="KW-0378">Hydrolase</keyword>
<dbReference type="Gene3D" id="3.40.50.300">
    <property type="entry name" value="P-loop containing nucleotide triphosphate hydrolases"/>
    <property type="match status" value="1"/>
</dbReference>
<evidence type="ECO:0000256" key="4">
    <source>
        <dbReference type="ARBA" id="ARBA00022806"/>
    </source>
</evidence>
<gene>
    <name evidence="10" type="ORF">IEQ34_001393</name>
</gene>
<dbReference type="PROSITE" id="PS51192">
    <property type="entry name" value="HELICASE_ATP_BIND_1"/>
    <property type="match status" value="1"/>
</dbReference>
<evidence type="ECO:0000256" key="5">
    <source>
        <dbReference type="ARBA" id="ARBA00022840"/>
    </source>
</evidence>
<feature type="compositionally biased region" description="Polar residues" evidence="7">
    <location>
        <begin position="288"/>
        <end position="299"/>
    </location>
</feature>
<dbReference type="InterPro" id="IPR014001">
    <property type="entry name" value="Helicase_ATP-bd"/>
</dbReference>
<dbReference type="InterPro" id="IPR001650">
    <property type="entry name" value="Helicase_C-like"/>
</dbReference>
<dbReference type="InterPro" id="IPR044567">
    <property type="entry name" value="CLSY/DRD1"/>
</dbReference>
<dbReference type="PANTHER" id="PTHR45821">
    <property type="entry name" value="SNF2 DOMAIN-CONTAINING PROTEIN CLASSY 2-RELATED"/>
    <property type="match status" value="1"/>
</dbReference>
<dbReference type="AlphaFoldDB" id="A0AAV7HRE6"/>
<sequence>MLVAKQPQEEIVETGEALPARGCRRLATRCWKAVASCGLRSVGQQDCNTSSALGKITTVRREFARAFEDTGGELEKFDPEIMDFSDPFAIARHIDELNEERYGSVTKEYEEVHALRMKFINLLPPYLIKPCSKSEPQSLQTSLTANCQPSGLFQKVDMTQHGRISLAGDVIDVDSDSDADGVNPTFAQSYQYEKQFYTPVVVRQPPSIQYEKVSFGEKVDVQVNKSPKSQLLTFKGSDDLASLLSKMKKEKKMKTEKKEEKEKKVKKVRKEKILHASTSPPIPLPSNVDHSPQMLQQSQDDVEATESDGLEDLWNDMSLAIECSKDVEPSAPVEKEEECCHSFILKDDLGIVCRVCGVVQRSIETIFDFQWTKNTRDARHYVSGMRKHEDMDEAVDGSHPKYPEEDAAIDLGIDPRHKKLMKPHQIEGFRFLVKNLMVEKPGGCILAHAPGSGKTFMLISFMQSFITQKPDKRPLVVLPKGILSTWKREFQQWQLEEIPLFDFYSSKADHRSQQLDILKSWEQSKGILFLGYKQFTNIVSSTSTEKIDALCREKLLMVPGLLILDEGHTPRNNNTAIVHSLSRIKTPRKVVLSGTLFQNHVKEVFNILKLVRPKFMKEESSRNVMKRILSSVEISAGRRPTKGCKESAFCDLVHETLQNDDNYLRKNSVIKDLREMTHSVLHYYKGDFLDELPGMVDFTVFLKLTSKQKSIASRLHKLDIFKGNSVGSAVYLHPNLKEVAESVDGDKSESLSNDKVDGLIGSLNVRDGVKTKFFLGVLSLSESAGEKLLVFSQYILPLKFLERLVIQRKGWRLGKEVFMISGDSNPEDREWSMEQFNNSADARVLFGSIKACGEGISLVGASRILILDVHLNPSVTRQAIGRAFRPGQRKKVYTYRLVAADSPEEEHHNTSFKKEVISKLWFECNEYSGQQEIDLHEIELTDSDDIFLESPALIEDIKCLYKR</sequence>
<dbReference type="InterPro" id="IPR000330">
    <property type="entry name" value="SNF2_N"/>
</dbReference>
<dbReference type="Gene3D" id="3.40.50.10810">
    <property type="entry name" value="Tandem AAA-ATPase domain"/>
    <property type="match status" value="1"/>
</dbReference>
<dbReference type="SMART" id="SM00490">
    <property type="entry name" value="HELICc"/>
    <property type="match status" value="1"/>
</dbReference>
<dbReference type="EMBL" id="JAGFBR010000002">
    <property type="protein sequence ID" value="KAH0469835.1"/>
    <property type="molecule type" value="Genomic_DNA"/>
</dbReference>
<dbReference type="CDD" id="cd18793">
    <property type="entry name" value="SF2_C_SNF"/>
    <property type="match status" value="1"/>
</dbReference>
<dbReference type="GO" id="GO:0005634">
    <property type="term" value="C:nucleus"/>
    <property type="evidence" value="ECO:0007669"/>
    <property type="project" value="UniProtKB-SubCell"/>
</dbReference>
<reference evidence="10 11" key="1">
    <citation type="journal article" date="2021" name="Hortic Res">
        <title>Chromosome-scale assembly of the Dendrobium chrysotoxum genome enhances the understanding of orchid evolution.</title>
        <authorList>
            <person name="Zhang Y."/>
            <person name="Zhang G.Q."/>
            <person name="Zhang D."/>
            <person name="Liu X.D."/>
            <person name="Xu X.Y."/>
            <person name="Sun W.H."/>
            <person name="Yu X."/>
            <person name="Zhu X."/>
            <person name="Wang Z.W."/>
            <person name="Zhao X."/>
            <person name="Zhong W.Y."/>
            <person name="Chen H."/>
            <person name="Yin W.L."/>
            <person name="Huang T."/>
            <person name="Niu S.C."/>
            <person name="Liu Z.J."/>
        </authorList>
    </citation>
    <scope>NUCLEOTIDE SEQUENCE [LARGE SCALE GENOMIC DNA]</scope>
    <source>
        <strain evidence="10">Lindl</strain>
    </source>
</reference>
<evidence type="ECO:0000256" key="2">
    <source>
        <dbReference type="ARBA" id="ARBA00022741"/>
    </source>
</evidence>
<evidence type="ECO:0000256" key="6">
    <source>
        <dbReference type="ARBA" id="ARBA00023242"/>
    </source>
</evidence>